<proteinExistence type="predicted"/>
<dbReference type="EMBL" id="FOJW01000002">
    <property type="protein sequence ID" value="SFA83841.1"/>
    <property type="molecule type" value="Genomic_DNA"/>
</dbReference>
<dbReference type="RefSeq" id="WP_090233835.1">
    <property type="nucleotide sequence ID" value="NZ_FOJW01000002.1"/>
</dbReference>
<gene>
    <name evidence="1" type="ORF">SAMN04488072_102225</name>
</gene>
<evidence type="ECO:0000313" key="1">
    <source>
        <dbReference type="EMBL" id="SFA83841.1"/>
    </source>
</evidence>
<accession>A0A1I0W5N4</accession>
<organism evidence="1 2">
    <name type="scientific">Lentibacillus halodurans</name>
    <dbReference type="NCBI Taxonomy" id="237679"/>
    <lineage>
        <taxon>Bacteria</taxon>
        <taxon>Bacillati</taxon>
        <taxon>Bacillota</taxon>
        <taxon>Bacilli</taxon>
        <taxon>Bacillales</taxon>
        <taxon>Bacillaceae</taxon>
        <taxon>Lentibacillus</taxon>
    </lineage>
</organism>
<name>A0A1I0W5N4_9BACI</name>
<sequence>MRFGIFFNTLEGAKVSGTKDEKVQNIIDYYENVSTPNSTDPADERARLYDFYEELASRDYKALRVNKIIDKDLNVEKYFEEATRYLFEKKLGLQLVNMKGSKHADGKLKYNAGEAILWDNKSTENAYTFPEEHFSQFLGYIRSDEMRITTFLVIVHDYTKDAVAQAQKLKAFSEQDTDVALIKASDLKYVAEEWKSFSDQKNPAFDLQVFNLTGELNRNLLMSRMKWVLK</sequence>
<keyword evidence="2" id="KW-1185">Reference proteome</keyword>
<dbReference type="STRING" id="237679.SAMN04488072_102225"/>
<reference evidence="1 2" key="1">
    <citation type="submission" date="2016-10" db="EMBL/GenBank/DDBJ databases">
        <authorList>
            <person name="de Groot N.N."/>
        </authorList>
    </citation>
    <scope>NUCLEOTIDE SEQUENCE [LARGE SCALE GENOMIC DNA]</scope>
    <source>
        <strain evidence="1 2">CGMCC 1.3702</strain>
    </source>
</reference>
<evidence type="ECO:0000313" key="2">
    <source>
        <dbReference type="Proteomes" id="UP000198642"/>
    </source>
</evidence>
<dbReference type="Proteomes" id="UP000198642">
    <property type="component" value="Unassembled WGS sequence"/>
</dbReference>
<dbReference type="OrthoDB" id="232872at2"/>
<dbReference type="AlphaFoldDB" id="A0A1I0W5N4"/>
<protein>
    <submittedName>
        <fullName evidence="1">Uncharacterized protein</fullName>
    </submittedName>
</protein>
<dbReference type="Gene3D" id="3.40.91.30">
    <property type="match status" value="1"/>
</dbReference>